<dbReference type="PANTHER" id="PTHR48207:SF3">
    <property type="entry name" value="SUCCINATE--HYDROXYMETHYLGLUTARATE COA-TRANSFERASE"/>
    <property type="match status" value="1"/>
</dbReference>
<evidence type="ECO:0000256" key="1">
    <source>
        <dbReference type="ARBA" id="ARBA00022679"/>
    </source>
</evidence>
<protein>
    <submittedName>
        <fullName evidence="2">Crotonobetainyl-CoA:carnitine CoA-transferase CaiB</fullName>
    </submittedName>
</protein>
<dbReference type="Gene3D" id="3.40.50.10540">
    <property type="entry name" value="Crotonobetainyl-coa:carnitine coa-transferase, domain 1"/>
    <property type="match status" value="1"/>
</dbReference>
<dbReference type="RefSeq" id="WP_089247111.1">
    <property type="nucleotide sequence ID" value="NZ_FZOW01000007.1"/>
</dbReference>
<dbReference type="InterPro" id="IPR050483">
    <property type="entry name" value="CoA-transferase_III_domain"/>
</dbReference>
<name>A0A239IRF0_9NOCA</name>
<dbReference type="STRING" id="398843.A3K89_10440"/>
<dbReference type="GO" id="GO:0008410">
    <property type="term" value="F:CoA-transferase activity"/>
    <property type="evidence" value="ECO:0007669"/>
    <property type="project" value="TreeGrafter"/>
</dbReference>
<gene>
    <name evidence="2" type="ORF">SAMN05421642_107183</name>
</gene>
<evidence type="ECO:0000313" key="2">
    <source>
        <dbReference type="EMBL" id="SNS96121.1"/>
    </source>
</evidence>
<evidence type="ECO:0000313" key="3">
    <source>
        <dbReference type="Proteomes" id="UP000198327"/>
    </source>
</evidence>
<dbReference type="EMBL" id="FZOW01000007">
    <property type="protein sequence ID" value="SNS96121.1"/>
    <property type="molecule type" value="Genomic_DNA"/>
</dbReference>
<keyword evidence="3" id="KW-1185">Reference proteome</keyword>
<dbReference type="AlphaFoldDB" id="A0A239IRF0"/>
<proteinExistence type="predicted"/>
<dbReference type="InterPro" id="IPR044855">
    <property type="entry name" value="CoA-Trfase_III_dom3_sf"/>
</dbReference>
<dbReference type="SUPFAM" id="SSF89796">
    <property type="entry name" value="CoA-transferase family III (CaiB/BaiF)"/>
    <property type="match status" value="1"/>
</dbReference>
<dbReference type="Pfam" id="PF02515">
    <property type="entry name" value="CoA_transf_3"/>
    <property type="match status" value="1"/>
</dbReference>
<dbReference type="Proteomes" id="UP000198327">
    <property type="component" value="Unassembled WGS sequence"/>
</dbReference>
<dbReference type="InterPro" id="IPR023606">
    <property type="entry name" value="CoA-Trfase_III_dom_1_sf"/>
</dbReference>
<accession>A0A239IRF0</accession>
<dbReference type="InterPro" id="IPR003673">
    <property type="entry name" value="CoA-Trfase_fam_III"/>
</dbReference>
<organism evidence="2 3">
    <name type="scientific">Rhodococcoides kyotonense</name>
    <dbReference type="NCBI Taxonomy" id="398843"/>
    <lineage>
        <taxon>Bacteria</taxon>
        <taxon>Bacillati</taxon>
        <taxon>Actinomycetota</taxon>
        <taxon>Actinomycetes</taxon>
        <taxon>Mycobacteriales</taxon>
        <taxon>Nocardiaceae</taxon>
        <taxon>Rhodococcoides</taxon>
    </lineage>
</organism>
<reference evidence="3" key="1">
    <citation type="submission" date="2017-06" db="EMBL/GenBank/DDBJ databases">
        <authorList>
            <person name="Varghese N."/>
            <person name="Submissions S."/>
        </authorList>
    </citation>
    <scope>NUCLEOTIDE SEQUENCE [LARGE SCALE GENOMIC DNA]</scope>
    <source>
        <strain evidence="3">JCM 23211</strain>
    </source>
</reference>
<keyword evidence="1 2" id="KW-0808">Transferase</keyword>
<dbReference type="PANTHER" id="PTHR48207">
    <property type="entry name" value="SUCCINATE--HYDROXYMETHYLGLUTARATE COA-TRANSFERASE"/>
    <property type="match status" value="1"/>
</dbReference>
<dbReference type="Gene3D" id="3.30.1540.10">
    <property type="entry name" value="formyl-coa transferase, domain 3"/>
    <property type="match status" value="1"/>
</dbReference>
<sequence>MDELLSGTKVLDLTRALAGPLCTSLLSDFGADVIKVEPLGTGDSSRQWPPFDDDRSLYFTSVNRGKRSVAVDFRSASGRELLRRLALDADVLVENFRPGVLADMGLDPQELERENPRLIVMSVSGFGPVGPDHLAAGLDQVAQGMSGLMSVTGDAGSAPMRVGIPIVDTVSGIYAALGIAAALAARERDGRGRRVETSLLESAISIMTFQAQNYISTGRVAQPNGNTHPSITPYGVFDTADFPITIATGTEKHWIALCSVLGAPELVDRPEYADGKLRTEHRDQLTKEILELLTVHGAASWIEQMRAAGIPCGPIHTLDQVFTDPQVRALEMVQETEDSDGRRTPVVRGPFWVDGKVLSVRKAPPITLGADTVEVLTELGLGADEIVDLRKRAVI</sequence>
<dbReference type="OrthoDB" id="9797653at2"/>